<organism evidence="2">
    <name type="scientific">Brachypodium distachyon</name>
    <name type="common">Purple false brome</name>
    <name type="synonym">Trachynia distachya</name>
    <dbReference type="NCBI Taxonomy" id="15368"/>
    <lineage>
        <taxon>Eukaryota</taxon>
        <taxon>Viridiplantae</taxon>
        <taxon>Streptophyta</taxon>
        <taxon>Embryophyta</taxon>
        <taxon>Tracheophyta</taxon>
        <taxon>Spermatophyta</taxon>
        <taxon>Magnoliopsida</taxon>
        <taxon>Liliopsida</taxon>
        <taxon>Poales</taxon>
        <taxon>Poaceae</taxon>
        <taxon>BOP clade</taxon>
        <taxon>Pooideae</taxon>
        <taxon>Stipodae</taxon>
        <taxon>Brachypodieae</taxon>
        <taxon>Brachypodium</taxon>
    </lineage>
</organism>
<dbReference type="EnsemblPlants" id="PNT63373">
    <property type="protein sequence ID" value="PNT63373"/>
    <property type="gene ID" value="BRADI_4g14891v3"/>
</dbReference>
<gene>
    <name evidence="2" type="ORF">BRADI_4g14891v3</name>
</gene>
<dbReference type="Pfam" id="PF03478">
    <property type="entry name" value="Beta-prop_KIB1-4"/>
    <property type="match status" value="1"/>
</dbReference>
<dbReference type="Gramene" id="PNT63373">
    <property type="protein sequence ID" value="PNT63373"/>
    <property type="gene ID" value="BRADI_4g14891v3"/>
</dbReference>
<dbReference type="AlphaFoldDB" id="A0A2K2CMY5"/>
<keyword evidence="4" id="KW-1185">Reference proteome</keyword>
<dbReference type="OrthoDB" id="643749at2759"/>
<reference evidence="3" key="3">
    <citation type="submission" date="2018-08" db="UniProtKB">
        <authorList>
            <consortium name="EnsemblPlants"/>
        </authorList>
    </citation>
    <scope>IDENTIFICATION</scope>
    <source>
        <strain evidence="3">cv. Bd21</strain>
    </source>
</reference>
<proteinExistence type="predicted"/>
<reference evidence="2" key="2">
    <citation type="submission" date="2017-06" db="EMBL/GenBank/DDBJ databases">
        <title>WGS assembly of Brachypodium distachyon.</title>
        <authorList>
            <consortium name="The International Brachypodium Initiative"/>
            <person name="Lucas S."/>
            <person name="Harmon-Smith M."/>
            <person name="Lail K."/>
            <person name="Tice H."/>
            <person name="Grimwood J."/>
            <person name="Bruce D."/>
            <person name="Barry K."/>
            <person name="Shu S."/>
            <person name="Lindquist E."/>
            <person name="Wang M."/>
            <person name="Pitluck S."/>
            <person name="Vogel J.P."/>
            <person name="Garvin D.F."/>
            <person name="Mockler T.C."/>
            <person name="Schmutz J."/>
            <person name="Rokhsar D."/>
            <person name="Bevan M.W."/>
        </authorList>
    </citation>
    <scope>NUCLEOTIDE SEQUENCE</scope>
    <source>
        <strain evidence="2">Bd21</strain>
    </source>
</reference>
<dbReference type="PANTHER" id="PTHR44586">
    <property type="entry name" value="F-BOX DOMAIN CONTAINING PROTEIN, EXPRESSED"/>
    <property type="match status" value="1"/>
</dbReference>
<protein>
    <recommendedName>
        <fullName evidence="1">KIB1-4 beta-propeller domain-containing protein</fullName>
    </recommendedName>
</protein>
<dbReference type="STRING" id="15368.A0A2K2CMY5"/>
<evidence type="ECO:0000259" key="1">
    <source>
        <dbReference type="Pfam" id="PF03478"/>
    </source>
</evidence>
<name>A0A2K2CMY5_BRADI</name>
<accession>A0A2K2CMY5</accession>
<dbReference type="InParanoid" id="A0A2K2CMY5"/>
<dbReference type="Proteomes" id="UP000008810">
    <property type="component" value="Chromosome 4"/>
</dbReference>
<dbReference type="PANTHER" id="PTHR44586:SF17">
    <property type="entry name" value="DUF295 DOMAIN-CONTAINING PROTEIN"/>
    <property type="match status" value="1"/>
</dbReference>
<evidence type="ECO:0000313" key="4">
    <source>
        <dbReference type="Proteomes" id="UP000008810"/>
    </source>
</evidence>
<dbReference type="EMBL" id="CM000883">
    <property type="protein sequence ID" value="PNT63373.1"/>
    <property type="molecule type" value="Genomic_DNA"/>
</dbReference>
<reference evidence="2 3" key="1">
    <citation type="journal article" date="2010" name="Nature">
        <title>Genome sequencing and analysis of the model grass Brachypodium distachyon.</title>
        <authorList>
            <consortium name="International Brachypodium Initiative"/>
        </authorList>
    </citation>
    <scope>NUCLEOTIDE SEQUENCE [LARGE SCALE GENOMIC DNA]</scope>
    <source>
        <strain evidence="2 3">Bd21</strain>
    </source>
</reference>
<feature type="domain" description="KIB1-4 beta-propeller" evidence="1">
    <location>
        <begin position="89"/>
        <end position="402"/>
    </location>
</feature>
<dbReference type="InterPro" id="IPR005174">
    <property type="entry name" value="KIB1-4_b-propeller"/>
</dbReference>
<dbReference type="FunCoup" id="A0A2K2CMY5">
    <property type="interactions" value="389"/>
</dbReference>
<evidence type="ECO:0000313" key="2">
    <source>
        <dbReference type="EMBL" id="PNT63373.1"/>
    </source>
</evidence>
<sequence>MANATAIAADAIGNGPDWAGLPEELLSMFMEAMEIPDLVRSGAHVAYCFRRRRFPLPISRKQLPCLLYASKDYAPDAAGLWCPFTGDSVRVPLPLTRYFTVGSGHGWLAAADEFSNLRLLNPITGAQAALPPITALHHVESSVDAEGRPMYNVFDRDDPEPLPFNPREARGFIYHRAILSCSPSAGSACVSLLLHMPFGELSYARIGDERWTWISRDDHQCMGGHSRGFMDALYNDDQGLFYVLCHCRSVFTLNLNGPSPVVTQIMQGITDASVPVPLPSGMYILQAPWGDILQILRWRHYDDSSAPVEVPEDPEGHNEDDMLQFMELRTTEIEIYKVDLDQQKLVKMTSLEDHALFIGYNGTTCLPTNDFPMLKSNCVNITDDSCEYVNMYEQNWREIGVWDLKSESFQSFDGNVLPHPWLNWPSPVWITPSLF</sequence>
<evidence type="ECO:0000313" key="3">
    <source>
        <dbReference type="EnsemblPlants" id="PNT63373"/>
    </source>
</evidence>